<evidence type="ECO:0000313" key="2">
    <source>
        <dbReference type="Proteomes" id="UP001295684"/>
    </source>
</evidence>
<comment type="caution">
    <text evidence="1">The sequence shown here is derived from an EMBL/GenBank/DDBJ whole genome shotgun (WGS) entry which is preliminary data.</text>
</comment>
<proteinExistence type="predicted"/>
<dbReference type="EMBL" id="CAMPGE010001301">
    <property type="protein sequence ID" value="CAI2360082.1"/>
    <property type="molecule type" value="Genomic_DNA"/>
</dbReference>
<accession>A0AAD1U401</accession>
<keyword evidence="2" id="KW-1185">Reference proteome</keyword>
<evidence type="ECO:0000313" key="1">
    <source>
        <dbReference type="EMBL" id="CAI2360082.1"/>
    </source>
</evidence>
<organism evidence="1 2">
    <name type="scientific">Euplotes crassus</name>
    <dbReference type="NCBI Taxonomy" id="5936"/>
    <lineage>
        <taxon>Eukaryota</taxon>
        <taxon>Sar</taxon>
        <taxon>Alveolata</taxon>
        <taxon>Ciliophora</taxon>
        <taxon>Intramacronucleata</taxon>
        <taxon>Spirotrichea</taxon>
        <taxon>Hypotrichia</taxon>
        <taxon>Euplotida</taxon>
        <taxon>Euplotidae</taxon>
        <taxon>Moneuplotes</taxon>
    </lineage>
</organism>
<sequence>MSNAKRVFTFCTRPKVFPKRKYLDSDITDGSLSTAYSEFSSSPSKSFMMEPFVSNLASRVRICLMNEVLPASRKVELFQDFSIISTVNNNSKRSSRFSVKKSDSFKANPRSISEPRISYCSSEHKNRDDNRPPKCSFKMRVHAFSYLQKLAYNIRRDDDVLFDEEEPYEYLNEIQDYQNEYKHDQSSKLNGCESVRMCKISSFKSPFPSIKNEEKPRRMSCLETIKPRFQLIEVSQQVISGLDSILQDLSPLKSSIKKRSQLKQEPLSKIAEKKACNQVTIGEPCFTSIPTERLQQIVDSLSQL</sequence>
<name>A0AAD1U401_EUPCR</name>
<reference evidence="1" key="1">
    <citation type="submission" date="2023-07" db="EMBL/GenBank/DDBJ databases">
        <authorList>
            <consortium name="AG Swart"/>
            <person name="Singh M."/>
            <person name="Singh A."/>
            <person name="Seah K."/>
            <person name="Emmerich C."/>
        </authorList>
    </citation>
    <scope>NUCLEOTIDE SEQUENCE</scope>
    <source>
        <strain evidence="1">DP1</strain>
    </source>
</reference>
<protein>
    <submittedName>
        <fullName evidence="1">Uncharacterized protein</fullName>
    </submittedName>
</protein>
<gene>
    <name evidence="1" type="ORF">ECRASSUSDP1_LOCUS1379</name>
</gene>
<dbReference type="Proteomes" id="UP001295684">
    <property type="component" value="Unassembled WGS sequence"/>
</dbReference>
<dbReference type="AlphaFoldDB" id="A0AAD1U401"/>